<proteinExistence type="predicted"/>
<reference evidence="1" key="1">
    <citation type="submission" date="2021-06" db="EMBL/GenBank/DDBJ databases">
        <authorList>
            <person name="Kallberg Y."/>
            <person name="Tangrot J."/>
            <person name="Rosling A."/>
        </authorList>
    </citation>
    <scope>NUCLEOTIDE SEQUENCE</scope>
    <source>
        <strain evidence="1">MA453B</strain>
    </source>
</reference>
<name>A0A9N9ND48_9GLOM</name>
<organism evidence="1 2">
    <name type="scientific">Dentiscutata erythropus</name>
    <dbReference type="NCBI Taxonomy" id="1348616"/>
    <lineage>
        <taxon>Eukaryota</taxon>
        <taxon>Fungi</taxon>
        <taxon>Fungi incertae sedis</taxon>
        <taxon>Mucoromycota</taxon>
        <taxon>Glomeromycotina</taxon>
        <taxon>Glomeromycetes</taxon>
        <taxon>Diversisporales</taxon>
        <taxon>Gigasporaceae</taxon>
        <taxon>Dentiscutata</taxon>
    </lineage>
</organism>
<evidence type="ECO:0000313" key="2">
    <source>
        <dbReference type="Proteomes" id="UP000789405"/>
    </source>
</evidence>
<keyword evidence="2" id="KW-1185">Reference proteome</keyword>
<gene>
    <name evidence="1" type="ORF">DERYTH_LOCUS14446</name>
</gene>
<dbReference type="EMBL" id="CAJVPY010010893">
    <property type="protein sequence ID" value="CAG8722670.1"/>
    <property type="molecule type" value="Genomic_DNA"/>
</dbReference>
<protein>
    <submittedName>
        <fullName evidence="1">8775_t:CDS:1</fullName>
    </submittedName>
</protein>
<comment type="caution">
    <text evidence="1">The sequence shown here is derived from an EMBL/GenBank/DDBJ whole genome shotgun (WGS) entry which is preliminary data.</text>
</comment>
<accession>A0A9N9ND48</accession>
<sequence length="55" mass="6298">MPIMIECACEVWKKNVEELKNIIQKSEAPTVLHLYAIIPGDIKQARKKYETGNVI</sequence>
<evidence type="ECO:0000313" key="1">
    <source>
        <dbReference type="EMBL" id="CAG8722670.1"/>
    </source>
</evidence>
<dbReference type="Proteomes" id="UP000789405">
    <property type="component" value="Unassembled WGS sequence"/>
</dbReference>
<dbReference type="AlphaFoldDB" id="A0A9N9ND48"/>